<reference evidence="2 3" key="1">
    <citation type="journal article" date="2012" name="Science">
        <title>The Paleozoic origin of enzymatic lignin decomposition reconstructed from 31 fungal genomes.</title>
        <authorList>
            <person name="Floudas D."/>
            <person name="Binder M."/>
            <person name="Riley R."/>
            <person name="Barry K."/>
            <person name="Blanchette R.A."/>
            <person name="Henrissat B."/>
            <person name="Martinez A.T."/>
            <person name="Otillar R."/>
            <person name="Spatafora J.W."/>
            <person name="Yadav J.S."/>
            <person name="Aerts A."/>
            <person name="Benoit I."/>
            <person name="Boyd A."/>
            <person name="Carlson A."/>
            <person name="Copeland A."/>
            <person name="Coutinho P.M."/>
            <person name="de Vries R.P."/>
            <person name="Ferreira P."/>
            <person name="Findley K."/>
            <person name="Foster B."/>
            <person name="Gaskell J."/>
            <person name="Glotzer D."/>
            <person name="Gorecki P."/>
            <person name="Heitman J."/>
            <person name="Hesse C."/>
            <person name="Hori C."/>
            <person name="Igarashi K."/>
            <person name="Jurgens J.A."/>
            <person name="Kallen N."/>
            <person name="Kersten P."/>
            <person name="Kohler A."/>
            <person name="Kuees U."/>
            <person name="Kumar T.K.A."/>
            <person name="Kuo A."/>
            <person name="LaButti K."/>
            <person name="Larrondo L.F."/>
            <person name="Lindquist E."/>
            <person name="Ling A."/>
            <person name="Lombard V."/>
            <person name="Lucas S."/>
            <person name="Lundell T."/>
            <person name="Martin R."/>
            <person name="McLaughlin D.J."/>
            <person name="Morgenstern I."/>
            <person name="Morin E."/>
            <person name="Murat C."/>
            <person name="Nagy L.G."/>
            <person name="Nolan M."/>
            <person name="Ohm R.A."/>
            <person name="Patyshakuliyeva A."/>
            <person name="Rokas A."/>
            <person name="Ruiz-Duenas F.J."/>
            <person name="Sabat G."/>
            <person name="Salamov A."/>
            <person name="Samejima M."/>
            <person name="Schmutz J."/>
            <person name="Slot J.C."/>
            <person name="St John F."/>
            <person name="Stenlid J."/>
            <person name="Sun H."/>
            <person name="Sun S."/>
            <person name="Syed K."/>
            <person name="Tsang A."/>
            <person name="Wiebenga A."/>
            <person name="Young D."/>
            <person name="Pisabarro A."/>
            <person name="Eastwood D.C."/>
            <person name="Martin F."/>
            <person name="Cullen D."/>
            <person name="Grigoriev I.V."/>
            <person name="Hibbett D.S."/>
        </authorList>
    </citation>
    <scope>NUCLEOTIDE SEQUENCE [LARGE SCALE GENOMIC DNA]</scope>
    <source>
        <strain evidence="2 3">MD-104</strain>
    </source>
</reference>
<proteinExistence type="predicted"/>
<dbReference type="Proteomes" id="UP000218811">
    <property type="component" value="Unassembled WGS sequence"/>
</dbReference>
<dbReference type="OrthoDB" id="2748701at2759"/>
<evidence type="ECO:0000313" key="3">
    <source>
        <dbReference type="Proteomes" id="UP000218811"/>
    </source>
</evidence>
<protein>
    <submittedName>
        <fullName evidence="2">Uncharacterized protein</fullName>
    </submittedName>
</protein>
<dbReference type="AlphaFoldDB" id="A0A2H3JU98"/>
<evidence type="ECO:0000313" key="2">
    <source>
        <dbReference type="EMBL" id="PCH40294.1"/>
    </source>
</evidence>
<dbReference type="EMBL" id="KB468053">
    <property type="protein sequence ID" value="PCH40294.1"/>
    <property type="molecule type" value="Genomic_DNA"/>
</dbReference>
<keyword evidence="3" id="KW-1185">Reference proteome</keyword>
<name>A0A2H3JU98_WOLCO</name>
<sequence>MERCPPEIHAIIFAYACTDGGYTGCALASVSRYVRALSAPFQWKTVAISGIDQARAFVARLHAVQLEVHSGPTQRSWYPTRPIECLFLSTHRAPGEHGGREINRVYTDLFPGDWLGQEDAILAYAAPTLRILTLACYGPDHGSWQCVQSLLRARLPSLALLSLRSRWIHARGNASADTRSTQSLVDVQLAPDSDSQSLLAPNSAEDENESEQVQELRPNLRYLHVASNMEFKQPEQLNAIAGLVRSLAPQATHLRLSMLDPRARHVSWFAALWGAGCVGDIVHAECSARGLVPAVIPLSSNGFATAINISWTHILPADIERFALHLPFNRPHITGEHDEEMCAALMQASEKRFWCTRAPSWAEYGYEEALQEWHRSIGTGECDWWWGEGSKQEERTQNQAVQRGNSQDNNDRACLAQVREAPERVVETSNAQMKAEITITQMRLWQVVSRKLKKLKTAPQMARIMGRMGAADKGSRPKSAVVTL</sequence>
<dbReference type="OMA" id="FYCSCCM"/>
<organism evidence="2 3">
    <name type="scientific">Wolfiporia cocos (strain MD-104)</name>
    <name type="common">Brown rot fungus</name>
    <dbReference type="NCBI Taxonomy" id="742152"/>
    <lineage>
        <taxon>Eukaryota</taxon>
        <taxon>Fungi</taxon>
        <taxon>Dikarya</taxon>
        <taxon>Basidiomycota</taxon>
        <taxon>Agaricomycotina</taxon>
        <taxon>Agaricomycetes</taxon>
        <taxon>Polyporales</taxon>
        <taxon>Phaeolaceae</taxon>
        <taxon>Wolfiporia</taxon>
    </lineage>
</organism>
<gene>
    <name evidence="2" type="ORF">WOLCODRAFT_136767</name>
</gene>
<accession>A0A2H3JU98</accession>
<evidence type="ECO:0000256" key="1">
    <source>
        <dbReference type="SAM" id="MobiDB-lite"/>
    </source>
</evidence>
<feature type="region of interest" description="Disordered" evidence="1">
    <location>
        <begin position="194"/>
        <end position="213"/>
    </location>
</feature>